<dbReference type="Gene3D" id="1.20.5.110">
    <property type="match status" value="1"/>
</dbReference>
<dbReference type="EMBL" id="CAJNYT010004139">
    <property type="protein sequence ID" value="CAF3636742.1"/>
    <property type="molecule type" value="Genomic_DNA"/>
</dbReference>
<dbReference type="InterPro" id="IPR042855">
    <property type="entry name" value="V_SNARE_CC"/>
</dbReference>
<dbReference type="Pfam" id="PF00957">
    <property type="entry name" value="Synaptobrevin"/>
    <property type="match status" value="1"/>
</dbReference>
<evidence type="ECO:0000256" key="2">
    <source>
        <dbReference type="SAM" id="Phobius"/>
    </source>
</evidence>
<dbReference type="AlphaFoldDB" id="A0A818KNC5"/>
<evidence type="ECO:0000259" key="3">
    <source>
        <dbReference type="PROSITE" id="PS50892"/>
    </source>
</evidence>
<organism evidence="6 8">
    <name type="scientific">Rotaria socialis</name>
    <dbReference type="NCBI Taxonomy" id="392032"/>
    <lineage>
        <taxon>Eukaryota</taxon>
        <taxon>Metazoa</taxon>
        <taxon>Spiralia</taxon>
        <taxon>Gnathifera</taxon>
        <taxon>Rotifera</taxon>
        <taxon>Eurotatoria</taxon>
        <taxon>Bdelloidea</taxon>
        <taxon>Philodinida</taxon>
        <taxon>Philodinidae</taxon>
        <taxon>Rotaria</taxon>
    </lineage>
</organism>
<comment type="caution">
    <text evidence="6">The sequence shown here is derived from an EMBL/GenBank/DDBJ whole genome shotgun (WGS) entry which is preliminary data.</text>
</comment>
<dbReference type="SUPFAM" id="SSF58038">
    <property type="entry name" value="SNARE fusion complex"/>
    <property type="match status" value="1"/>
</dbReference>
<protein>
    <recommendedName>
        <fullName evidence="3">V-SNARE coiled-coil homology domain-containing protein</fullName>
    </recommendedName>
</protein>
<dbReference type="InterPro" id="IPR016444">
    <property type="entry name" value="Synaptobrevin/VAMP"/>
</dbReference>
<dbReference type="Proteomes" id="UP000663869">
    <property type="component" value="Unassembled WGS sequence"/>
</dbReference>
<evidence type="ECO:0000256" key="1">
    <source>
        <dbReference type="PROSITE-ProRule" id="PRU00290"/>
    </source>
</evidence>
<evidence type="ECO:0000313" key="6">
    <source>
        <dbReference type="EMBL" id="CAF3557138.1"/>
    </source>
</evidence>
<dbReference type="OrthoDB" id="10042941at2759"/>
<dbReference type="Proteomes" id="UP000663825">
    <property type="component" value="Unassembled WGS sequence"/>
</dbReference>
<name>A0A818KNC5_9BILA</name>
<dbReference type="GO" id="GO:0016192">
    <property type="term" value="P:vesicle-mediated transport"/>
    <property type="evidence" value="ECO:0007669"/>
    <property type="project" value="InterPro"/>
</dbReference>
<proteinExistence type="predicted"/>
<dbReference type="Proteomes" id="UP000663833">
    <property type="component" value="Unassembled WGS sequence"/>
</dbReference>
<evidence type="ECO:0000313" key="7">
    <source>
        <dbReference type="EMBL" id="CAF3636742.1"/>
    </source>
</evidence>
<evidence type="ECO:0000313" key="8">
    <source>
        <dbReference type="Proteomes" id="UP000663869"/>
    </source>
</evidence>
<keyword evidence="2" id="KW-1133">Transmembrane helix</keyword>
<feature type="transmembrane region" description="Helical" evidence="2">
    <location>
        <begin position="81"/>
        <end position="102"/>
    </location>
</feature>
<keyword evidence="2" id="KW-0472">Membrane</keyword>
<dbReference type="EMBL" id="CAJNYD010000062">
    <property type="protein sequence ID" value="CAF3204408.1"/>
    <property type="molecule type" value="Genomic_DNA"/>
</dbReference>
<evidence type="ECO:0000313" key="4">
    <source>
        <dbReference type="EMBL" id="CAF2995824.1"/>
    </source>
</evidence>
<gene>
    <name evidence="6" type="ORF">FME351_LOCUS19775</name>
    <name evidence="7" type="ORF">GRG538_LOCUS24453</name>
    <name evidence="5" type="ORF">LUA448_LOCUS2421</name>
    <name evidence="4" type="ORF">TIS948_LOCUS1206</name>
</gene>
<dbReference type="PROSITE" id="PS50892">
    <property type="entry name" value="V_SNARE"/>
    <property type="match status" value="1"/>
</dbReference>
<dbReference type="GO" id="GO:0016020">
    <property type="term" value="C:membrane"/>
    <property type="evidence" value="ECO:0007669"/>
    <property type="project" value="InterPro"/>
</dbReference>
<keyword evidence="1" id="KW-0175">Coiled coil</keyword>
<accession>A0A818KNC5</accession>
<sequence length="107" mass="12272">MTNPSYQGDGVRYTPSSVQKLQGEVNEVTGIMKDNIRLELDRAGKLDDLEQKSDMLNEGSRQFAIHAQKLKKKYWWKNCRMWVILIGIIVIIIVIIVVAVVIKSKKK</sequence>
<dbReference type="PRINTS" id="PR00219">
    <property type="entry name" value="SYNAPTOBREVN"/>
</dbReference>
<reference evidence="6" key="1">
    <citation type="submission" date="2021-02" db="EMBL/GenBank/DDBJ databases">
        <authorList>
            <person name="Nowell W R."/>
        </authorList>
    </citation>
    <scope>NUCLEOTIDE SEQUENCE</scope>
</reference>
<dbReference type="EMBL" id="CAJNXB010000035">
    <property type="protein sequence ID" value="CAF2995824.1"/>
    <property type="molecule type" value="Genomic_DNA"/>
</dbReference>
<dbReference type="InterPro" id="IPR001388">
    <property type="entry name" value="Synaptobrevin-like"/>
</dbReference>
<keyword evidence="2" id="KW-0812">Transmembrane</keyword>
<dbReference type="Proteomes" id="UP000663872">
    <property type="component" value="Unassembled WGS sequence"/>
</dbReference>
<dbReference type="PANTHER" id="PTHR45701">
    <property type="entry name" value="SYNAPTOBREVIN FAMILY MEMBER"/>
    <property type="match status" value="1"/>
</dbReference>
<dbReference type="PIRSF" id="PIRSF005409">
    <property type="entry name" value="Synaptobrevin_euk"/>
    <property type="match status" value="1"/>
</dbReference>
<dbReference type="EMBL" id="CAJNYU010002477">
    <property type="protein sequence ID" value="CAF3557138.1"/>
    <property type="molecule type" value="Genomic_DNA"/>
</dbReference>
<feature type="domain" description="V-SNARE coiled-coil homology" evidence="3">
    <location>
        <begin position="17"/>
        <end position="77"/>
    </location>
</feature>
<evidence type="ECO:0000313" key="5">
    <source>
        <dbReference type="EMBL" id="CAF3204408.1"/>
    </source>
</evidence>